<name>A0A8H5EX14_9AGAR</name>
<dbReference type="AlphaFoldDB" id="A0A8H5EX14"/>
<protein>
    <submittedName>
        <fullName evidence="2">Uncharacterized protein</fullName>
    </submittedName>
</protein>
<dbReference type="InterPro" id="IPR021793">
    <property type="entry name" value="Oprl"/>
</dbReference>
<dbReference type="EMBL" id="JAACJJ010000043">
    <property type="protein sequence ID" value="KAF5315163.1"/>
    <property type="molecule type" value="Genomic_DNA"/>
</dbReference>
<feature type="compositionally biased region" description="Basic and acidic residues" evidence="1">
    <location>
        <begin position="91"/>
        <end position="102"/>
    </location>
</feature>
<dbReference type="SUPFAM" id="SSF57997">
    <property type="entry name" value="Tropomyosin"/>
    <property type="match status" value="1"/>
</dbReference>
<accession>A0A8H5EX14</accession>
<keyword evidence="3" id="KW-1185">Reference proteome</keyword>
<proteinExistence type="predicted"/>
<comment type="caution">
    <text evidence="2">The sequence shown here is derived from an EMBL/GenBank/DDBJ whole genome shotgun (WGS) entry which is preliminary data.</text>
</comment>
<feature type="compositionally biased region" description="Basic and acidic residues" evidence="1">
    <location>
        <begin position="110"/>
        <end position="141"/>
    </location>
</feature>
<feature type="region of interest" description="Disordered" evidence="1">
    <location>
        <begin position="91"/>
        <end position="147"/>
    </location>
</feature>
<evidence type="ECO:0000313" key="2">
    <source>
        <dbReference type="EMBL" id="KAF5315163.1"/>
    </source>
</evidence>
<dbReference type="Gene3D" id="1.20.1260.80">
    <property type="match status" value="1"/>
</dbReference>
<feature type="region of interest" description="Disordered" evidence="1">
    <location>
        <begin position="1"/>
        <end position="25"/>
    </location>
</feature>
<sequence length="147" mass="16527">MSASPTPSSGSDSASETQPPDVPPCLQCRSRSRHCEVRYAQKGGVLELVACSACFSSKQKYCHSKCLKVLEREKDAMGALHAVEKITRDAERRMGKAERRIEEAEEMTEEAEKRAEQAEQRAEQAEKRAEEAEERAEQAEKRLRRGC</sequence>
<evidence type="ECO:0000313" key="3">
    <source>
        <dbReference type="Proteomes" id="UP000567179"/>
    </source>
</evidence>
<feature type="compositionally biased region" description="Low complexity" evidence="1">
    <location>
        <begin position="1"/>
        <end position="15"/>
    </location>
</feature>
<organism evidence="2 3">
    <name type="scientific">Psilocybe cf. subviscida</name>
    <dbReference type="NCBI Taxonomy" id="2480587"/>
    <lineage>
        <taxon>Eukaryota</taxon>
        <taxon>Fungi</taxon>
        <taxon>Dikarya</taxon>
        <taxon>Basidiomycota</taxon>
        <taxon>Agaricomycotina</taxon>
        <taxon>Agaricomycetes</taxon>
        <taxon>Agaricomycetidae</taxon>
        <taxon>Agaricales</taxon>
        <taxon>Agaricineae</taxon>
        <taxon>Strophariaceae</taxon>
        <taxon>Psilocybe</taxon>
    </lineage>
</organism>
<reference evidence="2 3" key="1">
    <citation type="journal article" date="2020" name="ISME J.">
        <title>Uncovering the hidden diversity of litter-decomposition mechanisms in mushroom-forming fungi.</title>
        <authorList>
            <person name="Floudas D."/>
            <person name="Bentzer J."/>
            <person name="Ahren D."/>
            <person name="Johansson T."/>
            <person name="Persson P."/>
            <person name="Tunlid A."/>
        </authorList>
    </citation>
    <scope>NUCLEOTIDE SEQUENCE [LARGE SCALE GENOMIC DNA]</scope>
    <source>
        <strain evidence="2 3">CBS 101986</strain>
    </source>
</reference>
<dbReference type="Proteomes" id="UP000567179">
    <property type="component" value="Unassembled WGS sequence"/>
</dbReference>
<dbReference type="Pfam" id="PF11839">
    <property type="entry name" value="Alanine_zipper"/>
    <property type="match status" value="1"/>
</dbReference>
<gene>
    <name evidence="2" type="ORF">D9619_007215</name>
</gene>
<evidence type="ECO:0000256" key="1">
    <source>
        <dbReference type="SAM" id="MobiDB-lite"/>
    </source>
</evidence>